<proteinExistence type="predicted"/>
<dbReference type="EMBL" id="CM007382">
    <property type="protein sequence ID" value="ONK77163.1"/>
    <property type="molecule type" value="Genomic_DNA"/>
</dbReference>
<evidence type="ECO:0000313" key="1">
    <source>
        <dbReference type="EMBL" id="ONK77163.1"/>
    </source>
</evidence>
<gene>
    <name evidence="1" type="ORF">A4U43_C02F3740</name>
</gene>
<reference evidence="2" key="1">
    <citation type="journal article" date="2017" name="Nat. Commun.">
        <title>The asparagus genome sheds light on the origin and evolution of a young Y chromosome.</title>
        <authorList>
            <person name="Harkess A."/>
            <person name="Zhou J."/>
            <person name="Xu C."/>
            <person name="Bowers J.E."/>
            <person name="Van der Hulst R."/>
            <person name="Ayyampalayam S."/>
            <person name="Mercati F."/>
            <person name="Riccardi P."/>
            <person name="McKain M.R."/>
            <person name="Kakrana A."/>
            <person name="Tang H."/>
            <person name="Ray J."/>
            <person name="Groenendijk J."/>
            <person name="Arikit S."/>
            <person name="Mathioni S.M."/>
            <person name="Nakano M."/>
            <person name="Shan H."/>
            <person name="Telgmann-Rauber A."/>
            <person name="Kanno A."/>
            <person name="Yue Z."/>
            <person name="Chen H."/>
            <person name="Li W."/>
            <person name="Chen Y."/>
            <person name="Xu X."/>
            <person name="Zhang Y."/>
            <person name="Luo S."/>
            <person name="Chen H."/>
            <person name="Gao J."/>
            <person name="Mao Z."/>
            <person name="Pires J.C."/>
            <person name="Luo M."/>
            <person name="Kudrna D."/>
            <person name="Wing R.A."/>
            <person name="Meyers B.C."/>
            <person name="Yi K."/>
            <person name="Kong H."/>
            <person name="Lavrijsen P."/>
            <person name="Sunseri F."/>
            <person name="Falavigna A."/>
            <person name="Ye Y."/>
            <person name="Leebens-Mack J.H."/>
            <person name="Chen G."/>
        </authorList>
    </citation>
    <scope>NUCLEOTIDE SEQUENCE [LARGE SCALE GENOMIC DNA]</scope>
    <source>
        <strain evidence="2">cv. DH0086</strain>
    </source>
</reference>
<sequence length="111" mass="12047">MSLSVSECPRLKSLPWGLKGSPLKELDIHSCQSLEIKDPLKRVVDLGGCPLLKNVEKLTVRTSFSLSSIISNHADPHHQILSFSLSNKSLSPLHLSQMNPSPNSSAPSPLP</sequence>
<dbReference type="Proteomes" id="UP000243459">
    <property type="component" value="Chromosome 2"/>
</dbReference>
<evidence type="ECO:0000313" key="2">
    <source>
        <dbReference type="Proteomes" id="UP000243459"/>
    </source>
</evidence>
<organism evidence="1 2">
    <name type="scientific">Asparagus officinalis</name>
    <name type="common">Garden asparagus</name>
    <dbReference type="NCBI Taxonomy" id="4686"/>
    <lineage>
        <taxon>Eukaryota</taxon>
        <taxon>Viridiplantae</taxon>
        <taxon>Streptophyta</taxon>
        <taxon>Embryophyta</taxon>
        <taxon>Tracheophyta</taxon>
        <taxon>Spermatophyta</taxon>
        <taxon>Magnoliopsida</taxon>
        <taxon>Liliopsida</taxon>
        <taxon>Asparagales</taxon>
        <taxon>Asparagaceae</taxon>
        <taxon>Asparagoideae</taxon>
        <taxon>Asparagus</taxon>
    </lineage>
</organism>
<protein>
    <submittedName>
        <fullName evidence="1">Uncharacterized protein</fullName>
    </submittedName>
</protein>
<name>A0A5P1FHG0_ASPOF</name>
<dbReference type="Gramene" id="ONK77163">
    <property type="protein sequence ID" value="ONK77163"/>
    <property type="gene ID" value="A4U43_C02F3740"/>
</dbReference>
<accession>A0A5P1FHG0</accession>
<keyword evidence="2" id="KW-1185">Reference proteome</keyword>
<dbReference type="AlphaFoldDB" id="A0A5P1FHG0"/>